<dbReference type="InterPro" id="IPR041218">
    <property type="entry name" value="DUF5606"/>
</dbReference>
<protein>
    <submittedName>
        <fullName evidence="3">DUF5606 domain-containing protein</fullName>
    </submittedName>
</protein>
<dbReference type="RefSeq" id="WP_188215380.1">
    <property type="nucleotide sequence ID" value="NZ_BAABGH010000018.1"/>
</dbReference>
<evidence type="ECO:0000313" key="4">
    <source>
        <dbReference type="Proteomes" id="UP000602057"/>
    </source>
</evidence>
<feature type="domain" description="DUF5606" evidence="1">
    <location>
        <begin position="3"/>
        <end position="48"/>
    </location>
</feature>
<dbReference type="Pfam" id="PF18347">
    <property type="entry name" value="DUF5606"/>
    <property type="match status" value="1"/>
</dbReference>
<reference evidence="3" key="1">
    <citation type="journal article" date="2013" name="Int. J. Syst. Evol. Microbiol.">
        <title>Aestuariibaculum suncheonense gen. nov., sp. nov., a marine bacterium of the family Flavobacteriaceae isolated from a tidal flat and emended descriptions of the genera Gaetbulibacter and Tamlana.</title>
        <authorList>
            <person name="Jeong S.H."/>
            <person name="Park M.S."/>
            <person name="Jin H.M."/>
            <person name="Lee K."/>
            <person name="Park W."/>
            <person name="Jeon C.O."/>
        </authorList>
    </citation>
    <scope>NUCLEOTIDE SEQUENCE</scope>
    <source>
        <strain evidence="3">SC17</strain>
    </source>
</reference>
<organism evidence="3 4">
    <name type="scientific">Aestuariibaculum suncheonense</name>
    <dbReference type="NCBI Taxonomy" id="1028745"/>
    <lineage>
        <taxon>Bacteria</taxon>
        <taxon>Pseudomonadati</taxon>
        <taxon>Bacteroidota</taxon>
        <taxon>Flavobacteriia</taxon>
        <taxon>Flavobacteriales</taxon>
        <taxon>Flavobacteriaceae</taxon>
    </lineage>
</organism>
<accession>A0A8J6UAK2</accession>
<reference evidence="3" key="2">
    <citation type="submission" date="2020-09" db="EMBL/GenBank/DDBJ databases">
        <authorList>
            <person name="Wu Z."/>
        </authorList>
    </citation>
    <scope>NUCLEOTIDE SEQUENCE</scope>
    <source>
        <strain evidence="3">SC17</strain>
    </source>
</reference>
<dbReference type="Pfam" id="PF21186">
    <property type="entry name" value="DUF6852"/>
    <property type="match status" value="1"/>
</dbReference>
<dbReference type="Gene3D" id="2.30.30.730">
    <property type="match status" value="1"/>
</dbReference>
<comment type="caution">
    <text evidence="3">The sequence shown here is derived from an EMBL/GenBank/DDBJ whole genome shotgun (WGS) entry which is preliminary data.</text>
</comment>
<dbReference type="InterPro" id="IPR049280">
    <property type="entry name" value="DUF6852"/>
</dbReference>
<dbReference type="InterPro" id="IPR049282">
    <property type="entry name" value="BVU_3817_N_sf"/>
</dbReference>
<name>A0A8J6UAK2_9FLAO</name>
<evidence type="ECO:0000313" key="3">
    <source>
        <dbReference type="EMBL" id="MBD0834930.1"/>
    </source>
</evidence>
<gene>
    <name evidence="3" type="ORF">ICJ84_05740</name>
</gene>
<feature type="domain" description="DUF6852" evidence="2">
    <location>
        <begin position="51"/>
        <end position="120"/>
    </location>
</feature>
<dbReference type="EMBL" id="JACVXC010000001">
    <property type="protein sequence ID" value="MBD0834930.1"/>
    <property type="molecule type" value="Genomic_DNA"/>
</dbReference>
<dbReference type="InterPro" id="IPR049281">
    <property type="entry name" value="BVU_3817-like_C_sf"/>
</dbReference>
<keyword evidence="4" id="KW-1185">Reference proteome</keyword>
<evidence type="ECO:0000259" key="2">
    <source>
        <dbReference type="Pfam" id="PF21186"/>
    </source>
</evidence>
<dbReference type="Proteomes" id="UP000602057">
    <property type="component" value="Unassembled WGS sequence"/>
</dbReference>
<sequence>MSLDKVLSIAGKPGLYKLVAQTRAGFVAESLVDNKRISVGIQQNVSVLSEIAIYTLEEEVPLRQVFENIKAKENGAQTSVSPKDSKDKLEEYFFGILPNYDEDRVYASDIKKVIQWYNLLQKHDLLDSLAEEAEAETVSAEEEK</sequence>
<evidence type="ECO:0000259" key="1">
    <source>
        <dbReference type="Pfam" id="PF18347"/>
    </source>
</evidence>
<dbReference type="AlphaFoldDB" id="A0A8J6UAK2"/>
<proteinExistence type="predicted"/>
<dbReference type="Gene3D" id="1.10.10.1650">
    <property type="match status" value="1"/>
</dbReference>